<comment type="caution">
    <text evidence="3">The sequence shown here is derived from an EMBL/GenBank/DDBJ whole genome shotgun (WGS) entry which is preliminary data.</text>
</comment>
<dbReference type="GO" id="GO:0005524">
    <property type="term" value="F:ATP binding"/>
    <property type="evidence" value="ECO:0007669"/>
    <property type="project" value="InterPro"/>
</dbReference>
<dbReference type="Gene3D" id="1.10.510.10">
    <property type="entry name" value="Transferase(Phosphotransferase) domain 1"/>
    <property type="match status" value="1"/>
</dbReference>
<reference evidence="3" key="1">
    <citation type="journal article" date="2020" name="Stud. Mycol.">
        <title>101 Dothideomycetes genomes: a test case for predicting lifestyles and emergence of pathogens.</title>
        <authorList>
            <person name="Haridas S."/>
            <person name="Albert R."/>
            <person name="Binder M."/>
            <person name="Bloem J."/>
            <person name="Labutti K."/>
            <person name="Salamov A."/>
            <person name="Andreopoulos B."/>
            <person name="Baker S."/>
            <person name="Barry K."/>
            <person name="Bills G."/>
            <person name="Bluhm B."/>
            <person name="Cannon C."/>
            <person name="Castanera R."/>
            <person name="Culley D."/>
            <person name="Daum C."/>
            <person name="Ezra D."/>
            <person name="Gonzalez J."/>
            <person name="Henrissat B."/>
            <person name="Kuo A."/>
            <person name="Liang C."/>
            <person name="Lipzen A."/>
            <person name="Lutzoni F."/>
            <person name="Magnuson J."/>
            <person name="Mondo S."/>
            <person name="Nolan M."/>
            <person name="Ohm R."/>
            <person name="Pangilinan J."/>
            <person name="Park H.-J."/>
            <person name="Ramirez L."/>
            <person name="Alfaro M."/>
            <person name="Sun H."/>
            <person name="Tritt A."/>
            <person name="Yoshinaga Y."/>
            <person name="Zwiers L.-H."/>
            <person name="Turgeon B."/>
            <person name="Goodwin S."/>
            <person name="Spatafora J."/>
            <person name="Crous P."/>
            <person name="Grigoriev I."/>
        </authorList>
    </citation>
    <scope>NUCLEOTIDE SEQUENCE</scope>
    <source>
        <strain evidence="3">CBS 125425</strain>
    </source>
</reference>
<dbReference type="Proteomes" id="UP000799444">
    <property type="component" value="Unassembled WGS sequence"/>
</dbReference>
<feature type="domain" description="Protein kinase" evidence="2">
    <location>
        <begin position="355"/>
        <end position="749"/>
    </location>
</feature>
<evidence type="ECO:0000313" key="3">
    <source>
        <dbReference type="EMBL" id="KAF2740091.1"/>
    </source>
</evidence>
<keyword evidence="3" id="KW-0418">Kinase</keyword>
<dbReference type="PANTHER" id="PTHR44305">
    <property type="entry name" value="SI:DKEY-192D15.2-RELATED"/>
    <property type="match status" value="1"/>
</dbReference>
<feature type="compositionally biased region" description="Low complexity" evidence="1">
    <location>
        <begin position="246"/>
        <end position="264"/>
    </location>
</feature>
<dbReference type="GO" id="GO:0004672">
    <property type="term" value="F:protein kinase activity"/>
    <property type="evidence" value="ECO:0007669"/>
    <property type="project" value="InterPro"/>
</dbReference>
<dbReference type="SMART" id="SM00220">
    <property type="entry name" value="S_TKc"/>
    <property type="match status" value="1"/>
</dbReference>
<feature type="region of interest" description="Disordered" evidence="1">
    <location>
        <begin position="140"/>
        <end position="298"/>
    </location>
</feature>
<evidence type="ECO:0000313" key="4">
    <source>
        <dbReference type="Proteomes" id="UP000799444"/>
    </source>
</evidence>
<dbReference type="PROSITE" id="PS50011">
    <property type="entry name" value="PROTEIN_KINASE_DOM"/>
    <property type="match status" value="1"/>
</dbReference>
<feature type="compositionally biased region" description="Basic and acidic residues" evidence="1">
    <location>
        <begin position="523"/>
        <end position="535"/>
    </location>
</feature>
<dbReference type="InterPro" id="IPR000719">
    <property type="entry name" value="Prot_kinase_dom"/>
</dbReference>
<dbReference type="AlphaFoldDB" id="A0A9P4RBP0"/>
<name>A0A9P4RBP0_9PLEO</name>
<gene>
    <name evidence="3" type="ORF">EJ04DRAFT_559119</name>
</gene>
<keyword evidence="3" id="KW-0808">Transferase</keyword>
<proteinExistence type="predicted"/>
<dbReference type="EMBL" id="ML996101">
    <property type="protein sequence ID" value="KAF2740091.1"/>
    <property type="molecule type" value="Genomic_DNA"/>
</dbReference>
<dbReference type="Pfam" id="PF00069">
    <property type="entry name" value="Pkinase"/>
    <property type="match status" value="1"/>
</dbReference>
<dbReference type="OrthoDB" id="1431934at2759"/>
<protein>
    <submittedName>
        <fullName evidence="3">Kinase-like protein</fullName>
    </submittedName>
</protein>
<feature type="region of interest" description="Disordered" evidence="1">
    <location>
        <begin position="523"/>
        <end position="559"/>
    </location>
</feature>
<dbReference type="PANTHER" id="PTHR44305:SF24">
    <property type="entry name" value="TYROSINE-PROTEIN KINASE C03B1.5-RELATED"/>
    <property type="match status" value="1"/>
</dbReference>
<accession>A0A9P4RBP0</accession>
<sequence>MVKSAYNYFQASLKAALAVQRPHWRSGAAILAPTFWAQMTGPQRQPFQQAANVQANFVVPFPPYLNIPAVAPTRGGPSAPAPAPAPAAAPLPAAPLPAAPLPAAPLPLVPPVPIPPALVPPALVPPAFVPLVLVSPLAPALPTQPPPTRATTAIKRGAPDAGGQGQSKRAKPTAPPAQPGIAPTNLNPAQPQGAASAPAQEQRKTPGAVNPAQHRLRPKILPNKNAEDGGPEPIQEGGKTLPTQVPAADGGADPSDSSGSNPDSSDGEEGEDEDAEVDPDDRPSDLPARATRRMTGPNQFPWYFLPDRNDPAWIEDQNLDWKERKEKKAKSNMKDKTQFLETPHGHRGKAEEQGWVGVKLLGEGSYGIVGLWVQYNEEDTIIDRMVAKECKFDVRFWGNPMNWMDRLPQEITIHEIIERELVDEPTKCFLIEYYGSRVMMDARRYRLYLQYCRYNSLYDQLTNHFNMWQNMYEFNRAPGIPAHQNSTRNPIPISFIWFAFQNLVEACVLLHYGPGMHDVEIDKKGKIKRSSKDEATATGSGTKKRNLTPGKDAGKKQWRPITHKDITLANTFLHEHPDDDEPYPMTLLADFGLSFIERNPDDEIGSLFADNPSQYMFTADKLPRYAPETASHNPARPNTKLDEKTDVWSIGAQIYYLLANYHCHQKGPIAEQQKGGSRFVDLRAMNDDTKYTTDGVLAQWQLKLTPPYPPVLRQLILDCLQWDPTKRPNLLQLRQRIRDEAEANPDQFTTRERLWNDLYTDPFDPRAEFRPDNFALGVRKRARR</sequence>
<dbReference type="InterPro" id="IPR011009">
    <property type="entry name" value="Kinase-like_dom_sf"/>
</dbReference>
<feature type="compositionally biased region" description="Acidic residues" evidence="1">
    <location>
        <begin position="265"/>
        <end position="279"/>
    </location>
</feature>
<evidence type="ECO:0000256" key="1">
    <source>
        <dbReference type="SAM" id="MobiDB-lite"/>
    </source>
</evidence>
<keyword evidence="4" id="KW-1185">Reference proteome</keyword>
<evidence type="ECO:0000259" key="2">
    <source>
        <dbReference type="PROSITE" id="PS50011"/>
    </source>
</evidence>
<organism evidence="3 4">
    <name type="scientific">Polyplosphaeria fusca</name>
    <dbReference type="NCBI Taxonomy" id="682080"/>
    <lineage>
        <taxon>Eukaryota</taxon>
        <taxon>Fungi</taxon>
        <taxon>Dikarya</taxon>
        <taxon>Ascomycota</taxon>
        <taxon>Pezizomycotina</taxon>
        <taxon>Dothideomycetes</taxon>
        <taxon>Pleosporomycetidae</taxon>
        <taxon>Pleosporales</taxon>
        <taxon>Tetraplosphaeriaceae</taxon>
        <taxon>Polyplosphaeria</taxon>
    </lineage>
</organism>
<dbReference type="InterPro" id="IPR053083">
    <property type="entry name" value="TF_kinase-domain_protein"/>
</dbReference>
<dbReference type="SUPFAM" id="SSF56112">
    <property type="entry name" value="Protein kinase-like (PK-like)"/>
    <property type="match status" value="1"/>
</dbReference>
<feature type="compositionally biased region" description="Low complexity" evidence="1">
    <location>
        <begin position="188"/>
        <end position="200"/>
    </location>
</feature>